<comment type="caution">
    <text evidence="1">The sequence shown here is derived from an EMBL/GenBank/DDBJ whole genome shotgun (WGS) entry which is preliminary data.</text>
</comment>
<reference evidence="1 2" key="1">
    <citation type="submission" date="2015-07" db="EMBL/GenBank/DDBJ databases">
        <title>Comparative genomics of the Sigatoka disease complex on banana suggests a link between parallel evolutionary changes in Pseudocercospora fijiensis and Pseudocercospora eumusae and increased virulence on the banana host.</title>
        <authorList>
            <person name="Chang T.-C."/>
            <person name="Salvucci A."/>
            <person name="Crous P.W."/>
            <person name="Stergiopoulos I."/>
        </authorList>
    </citation>
    <scope>NUCLEOTIDE SEQUENCE [LARGE SCALE GENOMIC DNA]</scope>
    <source>
        <strain evidence="1 2">CBS 116634</strain>
    </source>
</reference>
<dbReference type="AlphaFoldDB" id="A0A139I9Z0"/>
<organism evidence="1 2">
    <name type="scientific">Pseudocercospora musae</name>
    <dbReference type="NCBI Taxonomy" id="113226"/>
    <lineage>
        <taxon>Eukaryota</taxon>
        <taxon>Fungi</taxon>
        <taxon>Dikarya</taxon>
        <taxon>Ascomycota</taxon>
        <taxon>Pezizomycotina</taxon>
        <taxon>Dothideomycetes</taxon>
        <taxon>Dothideomycetidae</taxon>
        <taxon>Mycosphaerellales</taxon>
        <taxon>Mycosphaerellaceae</taxon>
        <taxon>Pseudocercospora</taxon>
    </lineage>
</organism>
<dbReference type="OrthoDB" id="3639251at2759"/>
<proteinExistence type="predicted"/>
<keyword evidence="2" id="KW-1185">Reference proteome</keyword>
<dbReference type="EMBL" id="LFZO01000199">
    <property type="protein sequence ID" value="KXT11449.1"/>
    <property type="molecule type" value="Genomic_DNA"/>
</dbReference>
<evidence type="ECO:0000313" key="1">
    <source>
        <dbReference type="EMBL" id="KXT11449.1"/>
    </source>
</evidence>
<dbReference type="Proteomes" id="UP000073492">
    <property type="component" value="Unassembled WGS sequence"/>
</dbReference>
<protein>
    <submittedName>
        <fullName evidence="1">Uncharacterized protein</fullName>
    </submittedName>
</protein>
<evidence type="ECO:0000313" key="2">
    <source>
        <dbReference type="Proteomes" id="UP000073492"/>
    </source>
</evidence>
<accession>A0A139I9Z0</accession>
<gene>
    <name evidence="1" type="ORF">AC579_3297</name>
</gene>
<sequence>MSGAGKYPGGSIGSPLLAKEIGRSGVDGAMPTRKCPFTTRLEQDWFLPFLAGTSAAARLPTHVLGTIAVPST</sequence>
<name>A0A139I9Z0_9PEZI</name>